<dbReference type="HAMAP" id="MF_01930">
    <property type="entry name" value="PurN"/>
    <property type="match status" value="1"/>
</dbReference>
<comment type="function">
    <text evidence="4">Catalyzes the transfer of a formyl group from 10-formyltetrahydrofolate to 5-phospho-ribosyl-glycinamide (GAR), producing 5-phospho-ribosyl-N-formylglycinamide (FGAR) and tetrahydrofolate.</text>
</comment>
<dbReference type="InterPro" id="IPR036477">
    <property type="entry name" value="Formyl_transf_N_sf"/>
</dbReference>
<feature type="binding site" evidence="4">
    <location>
        <position position="70"/>
    </location>
    <ligand>
        <name>(6R)-10-formyltetrahydrofolate</name>
        <dbReference type="ChEBI" id="CHEBI:195366"/>
    </ligand>
</feature>
<dbReference type="RefSeq" id="WP_305731903.1">
    <property type="nucleotide sequence ID" value="NZ_OW150024.1"/>
</dbReference>
<dbReference type="GO" id="GO:0004644">
    <property type="term" value="F:phosphoribosylglycinamide formyltransferase activity"/>
    <property type="evidence" value="ECO:0007669"/>
    <property type="project" value="UniProtKB-EC"/>
</dbReference>
<evidence type="ECO:0000256" key="4">
    <source>
        <dbReference type="HAMAP-Rule" id="MF_01930"/>
    </source>
</evidence>
<feature type="binding site" evidence="4">
    <location>
        <position position="112"/>
    </location>
    <ligand>
        <name>(6R)-10-formyltetrahydrofolate</name>
        <dbReference type="ChEBI" id="CHEBI:195366"/>
    </ligand>
</feature>
<sequence length="210" mass="22652">MTAPPVNIAVLVSGNGTNFQAIVDALEAGRITKGRIACLISNRPDAFALERARQHGIPALVLEHTGFANRREYDTALVALLREHNVQLVVLAGFMRILSPVMIEAFPNAIMNIHPALLPSFPGLDAQKQALDYGVRYTGCTVHFVDCGTDTGPIILQAVVPVLAGDTVESLSERIHGEEHRIYPEAVGLFCTGRLQVTGRRVIVTPALSP</sequence>
<dbReference type="InterPro" id="IPR002376">
    <property type="entry name" value="Formyl_transf_N"/>
</dbReference>
<feature type="site" description="Raises pKa of active site His" evidence="4">
    <location>
        <position position="150"/>
    </location>
</feature>
<keyword evidence="2 4" id="KW-0808">Transferase</keyword>
<reference evidence="6 7" key="1">
    <citation type="submission" date="2022-03" db="EMBL/GenBank/DDBJ databases">
        <authorList>
            <person name="Koch H."/>
        </authorList>
    </citation>
    <scope>NUCLEOTIDE SEQUENCE [LARGE SCALE GENOMIC DNA]</scope>
    <source>
        <strain evidence="6 7">G1</strain>
    </source>
</reference>
<feature type="domain" description="Formyl transferase N-terminal" evidence="5">
    <location>
        <begin position="7"/>
        <end position="187"/>
    </location>
</feature>
<keyword evidence="7" id="KW-1185">Reference proteome</keyword>
<gene>
    <name evidence="4 6" type="primary">purN</name>
    <name evidence="6" type="ORF">GEAMG1_1229</name>
</gene>
<dbReference type="SUPFAM" id="SSF53328">
    <property type="entry name" value="Formyltransferase"/>
    <property type="match status" value="1"/>
</dbReference>
<comment type="catalytic activity">
    <reaction evidence="4">
        <text>N(1)-(5-phospho-beta-D-ribosyl)glycinamide + (6R)-10-formyltetrahydrofolate = N(2)-formyl-N(1)-(5-phospho-beta-D-ribosyl)glycinamide + (6S)-5,6,7,8-tetrahydrofolate + H(+)</text>
        <dbReference type="Rhea" id="RHEA:15053"/>
        <dbReference type="ChEBI" id="CHEBI:15378"/>
        <dbReference type="ChEBI" id="CHEBI:57453"/>
        <dbReference type="ChEBI" id="CHEBI:143788"/>
        <dbReference type="ChEBI" id="CHEBI:147286"/>
        <dbReference type="ChEBI" id="CHEBI:195366"/>
        <dbReference type="EC" id="2.1.2.2"/>
    </reaction>
</comment>
<feature type="binding site" evidence="4">
    <location>
        <begin position="95"/>
        <end position="98"/>
    </location>
    <ligand>
        <name>(6R)-10-formyltetrahydrofolate</name>
        <dbReference type="ChEBI" id="CHEBI:195366"/>
    </ligand>
</feature>
<evidence type="ECO:0000256" key="1">
    <source>
        <dbReference type="ARBA" id="ARBA00005054"/>
    </source>
</evidence>
<evidence type="ECO:0000313" key="7">
    <source>
        <dbReference type="Proteomes" id="UP001295463"/>
    </source>
</evidence>
<feature type="active site" description="Proton donor" evidence="4">
    <location>
        <position position="114"/>
    </location>
</feature>
<evidence type="ECO:0000256" key="2">
    <source>
        <dbReference type="ARBA" id="ARBA00022679"/>
    </source>
</evidence>
<proteinExistence type="inferred from homology"/>
<dbReference type="Gene3D" id="3.40.50.170">
    <property type="entry name" value="Formyl transferase, N-terminal domain"/>
    <property type="match status" value="1"/>
</dbReference>
<feature type="binding site" evidence="4">
    <location>
        <begin position="16"/>
        <end position="18"/>
    </location>
    <ligand>
        <name>N(1)-(5-phospho-beta-D-ribosyl)glycinamide</name>
        <dbReference type="ChEBI" id="CHEBI:143788"/>
    </ligand>
</feature>
<comment type="similarity">
    <text evidence="4">Belongs to the GART family.</text>
</comment>
<dbReference type="PANTHER" id="PTHR43369">
    <property type="entry name" value="PHOSPHORIBOSYLGLYCINAMIDE FORMYLTRANSFERASE"/>
    <property type="match status" value="1"/>
</dbReference>
<protein>
    <recommendedName>
        <fullName evidence="4">Phosphoribosylglycinamide formyltransferase</fullName>
        <ecNumber evidence="4">2.1.2.2</ecNumber>
    </recommendedName>
    <alternativeName>
        <fullName evidence="4">5'-phosphoribosylglycinamide transformylase</fullName>
    </alternativeName>
    <alternativeName>
        <fullName evidence="4">GAR transformylase</fullName>
        <shortName evidence="4">GART</shortName>
    </alternativeName>
</protein>
<dbReference type="EMBL" id="OW150024">
    <property type="protein sequence ID" value="CAH2031059.1"/>
    <property type="molecule type" value="Genomic_DNA"/>
</dbReference>
<evidence type="ECO:0000259" key="5">
    <source>
        <dbReference type="Pfam" id="PF00551"/>
    </source>
</evidence>
<dbReference type="InterPro" id="IPR004607">
    <property type="entry name" value="GART"/>
</dbReference>
<evidence type="ECO:0000313" key="6">
    <source>
        <dbReference type="EMBL" id="CAH2031059.1"/>
    </source>
</evidence>
<dbReference type="NCBIfam" id="TIGR00639">
    <property type="entry name" value="PurN"/>
    <property type="match status" value="1"/>
</dbReference>
<dbReference type="Proteomes" id="UP001295463">
    <property type="component" value="Chromosome"/>
</dbReference>
<name>A0ABN8HIR3_9BACT</name>
<dbReference type="EC" id="2.1.2.2" evidence="4"/>
<dbReference type="CDD" id="cd08645">
    <property type="entry name" value="FMT_core_GART"/>
    <property type="match status" value="1"/>
</dbReference>
<evidence type="ECO:0000256" key="3">
    <source>
        <dbReference type="ARBA" id="ARBA00022755"/>
    </source>
</evidence>
<comment type="pathway">
    <text evidence="1 4">Purine metabolism; IMP biosynthesis via de novo pathway; N(2)-formyl-N(1)-(5-phospho-D-ribosyl)glycinamide from N(1)-(5-phospho-D-ribosyl)glycinamide (10-formyl THF route): step 1/1.</text>
</comment>
<dbReference type="PANTHER" id="PTHR43369:SF2">
    <property type="entry name" value="PHOSPHORIBOSYLGLYCINAMIDE FORMYLTRANSFERASE"/>
    <property type="match status" value="1"/>
</dbReference>
<dbReference type="Pfam" id="PF00551">
    <property type="entry name" value="Formyl_trans_N"/>
    <property type="match status" value="1"/>
</dbReference>
<accession>A0ABN8HIR3</accession>
<keyword evidence="3 4" id="KW-0658">Purine biosynthesis</keyword>
<organism evidence="6 7">
    <name type="scientific">Trichlorobacter ammonificans</name>
    <dbReference type="NCBI Taxonomy" id="2916410"/>
    <lineage>
        <taxon>Bacteria</taxon>
        <taxon>Pseudomonadati</taxon>
        <taxon>Thermodesulfobacteriota</taxon>
        <taxon>Desulfuromonadia</taxon>
        <taxon>Geobacterales</taxon>
        <taxon>Geobacteraceae</taxon>
        <taxon>Trichlorobacter</taxon>
    </lineage>
</organism>